<evidence type="ECO:0000256" key="6">
    <source>
        <dbReference type="ARBA" id="ARBA00023319"/>
    </source>
</evidence>
<dbReference type="SUPFAM" id="SSF49354">
    <property type="entry name" value="PapD-like"/>
    <property type="match status" value="1"/>
</dbReference>
<proteinExistence type="inferred from homology"/>
<dbReference type="PROSITE" id="PS00635">
    <property type="entry name" value="PILI_CHAPERONE"/>
    <property type="match status" value="1"/>
</dbReference>
<dbReference type="PRINTS" id="PR00969">
    <property type="entry name" value="CHAPERONPILI"/>
</dbReference>
<dbReference type="PANTHER" id="PTHR30251">
    <property type="entry name" value="PILUS ASSEMBLY CHAPERONE"/>
    <property type="match status" value="1"/>
</dbReference>
<accession>A0A0R0B5H5</accession>
<evidence type="ECO:0000256" key="5">
    <source>
        <dbReference type="ARBA" id="ARBA00023186"/>
    </source>
</evidence>
<organism evidence="10 11">
    <name type="scientific">Stenotrophomonas beteli</name>
    <dbReference type="NCBI Taxonomy" id="3384461"/>
    <lineage>
        <taxon>Bacteria</taxon>
        <taxon>Pseudomonadati</taxon>
        <taxon>Pseudomonadota</taxon>
        <taxon>Gammaproteobacteria</taxon>
        <taxon>Lysobacterales</taxon>
        <taxon>Lysobacteraceae</taxon>
        <taxon>Stenotrophomonas</taxon>
        <taxon>Stenotrophomonas maltophilia group</taxon>
    </lineage>
</organism>
<feature type="signal peptide" evidence="8">
    <location>
        <begin position="1"/>
        <end position="21"/>
    </location>
</feature>
<dbReference type="InterPro" id="IPR016147">
    <property type="entry name" value="Pili_assmbl_chaperone_N"/>
</dbReference>
<dbReference type="Pfam" id="PF00345">
    <property type="entry name" value="PapD_N"/>
    <property type="match status" value="1"/>
</dbReference>
<keyword evidence="5 7" id="KW-0143">Chaperone</keyword>
<dbReference type="InterPro" id="IPR018046">
    <property type="entry name" value="Pili_assmbl_chaperone_CS"/>
</dbReference>
<protein>
    <recommendedName>
        <fullName evidence="9">Pili assembly chaperone N-terminal domain-containing protein</fullName>
    </recommendedName>
</protein>
<dbReference type="InterPro" id="IPR008962">
    <property type="entry name" value="PapD-like_sf"/>
</dbReference>
<dbReference type="PANTHER" id="PTHR30251:SF2">
    <property type="entry name" value="FIMBRIAL CHAPERONE YADV-RELATED"/>
    <property type="match status" value="1"/>
</dbReference>
<gene>
    <name evidence="10" type="ORF">ARC23_05255</name>
</gene>
<keyword evidence="3 8" id="KW-0732">Signal</keyword>
<dbReference type="Proteomes" id="UP000051757">
    <property type="component" value="Unassembled WGS sequence"/>
</dbReference>
<dbReference type="SUPFAM" id="SSF49584">
    <property type="entry name" value="Periplasmic chaperone C-domain"/>
    <property type="match status" value="1"/>
</dbReference>
<comment type="similarity">
    <text evidence="2 7">Belongs to the periplasmic pilus chaperone family.</text>
</comment>
<dbReference type="OrthoDB" id="6054404at2"/>
<evidence type="ECO:0000256" key="8">
    <source>
        <dbReference type="SAM" id="SignalP"/>
    </source>
</evidence>
<evidence type="ECO:0000256" key="7">
    <source>
        <dbReference type="RuleBase" id="RU003918"/>
    </source>
</evidence>
<evidence type="ECO:0000313" key="10">
    <source>
        <dbReference type="EMBL" id="KRG52539.1"/>
    </source>
</evidence>
<keyword evidence="11" id="KW-1185">Reference proteome</keyword>
<evidence type="ECO:0000256" key="3">
    <source>
        <dbReference type="ARBA" id="ARBA00022729"/>
    </source>
</evidence>
<evidence type="ECO:0000259" key="9">
    <source>
        <dbReference type="Pfam" id="PF00345"/>
    </source>
</evidence>
<dbReference type="EMBL" id="LLXV01000014">
    <property type="protein sequence ID" value="KRG52539.1"/>
    <property type="molecule type" value="Genomic_DNA"/>
</dbReference>
<evidence type="ECO:0000313" key="11">
    <source>
        <dbReference type="Proteomes" id="UP000051757"/>
    </source>
</evidence>
<dbReference type="InterPro" id="IPR013783">
    <property type="entry name" value="Ig-like_fold"/>
</dbReference>
<dbReference type="InterPro" id="IPR036316">
    <property type="entry name" value="Pili_assmbl_chap_C_dom_sf"/>
</dbReference>
<dbReference type="GO" id="GO:0071555">
    <property type="term" value="P:cell wall organization"/>
    <property type="evidence" value="ECO:0007669"/>
    <property type="project" value="InterPro"/>
</dbReference>
<dbReference type="AlphaFoldDB" id="A0A0R0B5H5"/>
<comment type="caution">
    <text evidence="10">The sequence shown here is derived from an EMBL/GenBank/DDBJ whole genome shotgun (WGS) entry which is preliminary data.</text>
</comment>
<feature type="domain" description="Pili assembly chaperone N-terminal" evidence="9">
    <location>
        <begin position="23"/>
        <end position="145"/>
    </location>
</feature>
<evidence type="ECO:0000256" key="4">
    <source>
        <dbReference type="ARBA" id="ARBA00022764"/>
    </source>
</evidence>
<dbReference type="GO" id="GO:0030288">
    <property type="term" value="C:outer membrane-bounded periplasmic space"/>
    <property type="evidence" value="ECO:0007669"/>
    <property type="project" value="InterPro"/>
</dbReference>
<feature type="chain" id="PRO_5006391900" description="Pili assembly chaperone N-terminal domain-containing protein" evidence="8">
    <location>
        <begin position="22"/>
        <end position="246"/>
    </location>
</feature>
<name>A0A0R0B5H5_9GAMM</name>
<dbReference type="Gene3D" id="2.60.40.10">
    <property type="entry name" value="Immunoglobulins"/>
    <property type="match status" value="2"/>
</dbReference>
<reference evidence="10 11" key="1">
    <citation type="journal article" date="2016" name="Front. Microbiol.">
        <title>Genome Sequence of Type Strains of Genus Stenotrophomonas.</title>
        <authorList>
            <person name="Patil P.P."/>
            <person name="Midha S."/>
            <person name="Kumar S."/>
            <person name="Patil P.B."/>
        </authorList>
    </citation>
    <scope>NUCLEOTIDE SEQUENCE [LARGE SCALE GENOMIC DNA]</scope>
    <source>
        <strain evidence="10 11">LMG 978</strain>
    </source>
</reference>
<evidence type="ECO:0000256" key="2">
    <source>
        <dbReference type="ARBA" id="ARBA00007399"/>
    </source>
</evidence>
<dbReference type="InterPro" id="IPR001829">
    <property type="entry name" value="Pili_assmbl_chaperone_bac"/>
</dbReference>
<keyword evidence="4" id="KW-0574">Periplasm</keyword>
<evidence type="ECO:0000256" key="1">
    <source>
        <dbReference type="ARBA" id="ARBA00004418"/>
    </source>
</evidence>
<dbReference type="InterPro" id="IPR050643">
    <property type="entry name" value="Periplasmic_pilus_chap"/>
</dbReference>
<comment type="subcellular location">
    <subcellularLocation>
        <location evidence="1 7">Periplasm</location>
    </subcellularLocation>
</comment>
<sequence length="246" mass="26860">MHALKLLAVLALLAAPLQASADLRVGATRIVYQEGTESAPSVRVRNIGEQPSLVQVWLDSGEREVPIEQLRMPLMVTPPIFRLEPGSNRDIQIRVADTSGLPKDRESLLWLNILDVPPRQAGSNQKPLEFAMRWRLKVFHRPSGLPGSPDIAPEALQWSVQRDAQGRAVLKASNASAYFVSLSQLILDGRPVAIDPGSAQVPPMGSWTHEVAETLPGRPQHVPLTFVWIDARGVEHSAAGDAVHAE</sequence>
<keyword evidence="6" id="KW-0393">Immunoglobulin domain</keyword>